<reference evidence="2" key="1">
    <citation type="submission" date="2021-02" db="EMBL/GenBank/DDBJ databases">
        <authorList>
            <person name="Dougan E. K."/>
            <person name="Rhodes N."/>
            <person name="Thang M."/>
            <person name="Chan C."/>
        </authorList>
    </citation>
    <scope>NUCLEOTIDE SEQUENCE</scope>
</reference>
<dbReference type="OrthoDB" id="442597at2759"/>
<sequence length="314" mass="35185">MSRLALLSTRKLTRRGVNSDGVETYRANDKLRMSQKYPRKFANHFASAFSILVAERVPAKCVEVEPGAHVYASRSMELLGQELNAPPAVRMLRSLFATYEVPAQTYRNMEAKVRRMVDPKKRSGKVTASEALRKKWFESSEARKKLVLEMVNCGGDKAKFTARLKHTHTNSQKRTELTQRIKGAVQWCTHKKRRATFVRKDKYNPTDHEYLVDVSSKKSTTKESEDKLVDETDLGENERDNVAFGFDSGSEGPNSDAETADDASSASSEPARKKSKSNKKRARAASSTPSPKKPKSKPTRGLSKADLELQVATE</sequence>
<proteinExistence type="predicted"/>
<feature type="compositionally biased region" description="Basic residues" evidence="1">
    <location>
        <begin position="273"/>
        <end position="283"/>
    </location>
</feature>
<dbReference type="Proteomes" id="UP000601435">
    <property type="component" value="Unassembled WGS sequence"/>
</dbReference>
<dbReference type="AlphaFoldDB" id="A0A812Z009"/>
<comment type="caution">
    <text evidence="2">The sequence shown here is derived from an EMBL/GenBank/DDBJ whole genome shotgun (WGS) entry which is preliminary data.</text>
</comment>
<keyword evidence="3" id="KW-1185">Reference proteome</keyword>
<gene>
    <name evidence="2" type="ORF">SNEC2469_LOCUS23786</name>
</gene>
<dbReference type="EMBL" id="CAJNJA010044823">
    <property type="protein sequence ID" value="CAE7804755.1"/>
    <property type="molecule type" value="Genomic_DNA"/>
</dbReference>
<organism evidence="2 3">
    <name type="scientific">Symbiodinium necroappetens</name>
    <dbReference type="NCBI Taxonomy" id="1628268"/>
    <lineage>
        <taxon>Eukaryota</taxon>
        <taxon>Sar</taxon>
        <taxon>Alveolata</taxon>
        <taxon>Dinophyceae</taxon>
        <taxon>Suessiales</taxon>
        <taxon>Symbiodiniaceae</taxon>
        <taxon>Symbiodinium</taxon>
    </lineage>
</organism>
<evidence type="ECO:0000313" key="3">
    <source>
        <dbReference type="Proteomes" id="UP000601435"/>
    </source>
</evidence>
<accession>A0A812Z009</accession>
<protein>
    <submittedName>
        <fullName evidence="2">Uncharacterized protein</fullName>
    </submittedName>
</protein>
<feature type="compositionally biased region" description="Basic and acidic residues" evidence="1">
    <location>
        <begin position="220"/>
        <end position="241"/>
    </location>
</feature>
<evidence type="ECO:0000313" key="2">
    <source>
        <dbReference type="EMBL" id="CAE7804755.1"/>
    </source>
</evidence>
<evidence type="ECO:0000256" key="1">
    <source>
        <dbReference type="SAM" id="MobiDB-lite"/>
    </source>
</evidence>
<name>A0A812Z009_9DINO</name>
<feature type="region of interest" description="Disordered" evidence="1">
    <location>
        <begin position="214"/>
        <end position="314"/>
    </location>
</feature>
<feature type="non-terminal residue" evidence="2">
    <location>
        <position position="1"/>
    </location>
</feature>